<evidence type="ECO:0000256" key="1">
    <source>
        <dbReference type="ARBA" id="ARBA00006975"/>
    </source>
</evidence>
<evidence type="ECO:0000256" key="4">
    <source>
        <dbReference type="RuleBase" id="RU000535"/>
    </source>
</evidence>
<dbReference type="PRINTS" id="PR00297">
    <property type="entry name" value="CHAPERONIN10"/>
</dbReference>
<dbReference type="InterPro" id="IPR011032">
    <property type="entry name" value="GroES-like_sf"/>
</dbReference>
<gene>
    <name evidence="3" type="primary">groES</name>
    <name evidence="3" type="synonym">groS</name>
    <name evidence="5" type="ORF">PYTT_0693</name>
</gene>
<dbReference type="FunFam" id="2.30.33.40:FF:000007">
    <property type="entry name" value="10 kDa chaperonin"/>
    <property type="match status" value="1"/>
</dbReference>
<dbReference type="GO" id="GO:0051082">
    <property type="term" value="F:unfolded protein binding"/>
    <property type="evidence" value="ECO:0007669"/>
    <property type="project" value="TreeGrafter"/>
</dbReference>
<name>A0A1C7PAP2_9BACT</name>
<organism evidence="5 6">
    <name type="scientific">Akkermansia glycaniphila</name>
    <dbReference type="NCBI Taxonomy" id="1679444"/>
    <lineage>
        <taxon>Bacteria</taxon>
        <taxon>Pseudomonadati</taxon>
        <taxon>Verrucomicrobiota</taxon>
        <taxon>Verrucomicrobiia</taxon>
        <taxon>Verrucomicrobiales</taxon>
        <taxon>Akkermansiaceae</taxon>
        <taxon>Akkermansia</taxon>
    </lineage>
</organism>
<dbReference type="Gene3D" id="2.30.33.40">
    <property type="entry name" value="GroES chaperonin"/>
    <property type="match status" value="1"/>
</dbReference>
<reference evidence="6" key="1">
    <citation type="submission" date="2016-09" db="EMBL/GenBank/DDBJ databases">
        <authorList>
            <person name="Koehorst J."/>
        </authorList>
    </citation>
    <scope>NUCLEOTIDE SEQUENCE [LARGE SCALE GENOMIC DNA]</scope>
</reference>
<comment type="similarity">
    <text evidence="1 3 4">Belongs to the GroES chaperonin family.</text>
</comment>
<accession>A0A1C7PAP2</accession>
<dbReference type="CDD" id="cd00320">
    <property type="entry name" value="cpn10"/>
    <property type="match status" value="1"/>
</dbReference>
<dbReference type="Pfam" id="PF00166">
    <property type="entry name" value="Cpn10"/>
    <property type="match status" value="1"/>
</dbReference>
<dbReference type="SMART" id="SM00883">
    <property type="entry name" value="Cpn10"/>
    <property type="match status" value="1"/>
</dbReference>
<evidence type="ECO:0000256" key="3">
    <source>
        <dbReference type="HAMAP-Rule" id="MF_00580"/>
    </source>
</evidence>
<dbReference type="PANTHER" id="PTHR10772:SF63">
    <property type="entry name" value="20 KDA CHAPERONIN, CHLOROPLASTIC"/>
    <property type="match status" value="1"/>
</dbReference>
<dbReference type="GO" id="GO:0046872">
    <property type="term" value="F:metal ion binding"/>
    <property type="evidence" value="ECO:0007669"/>
    <property type="project" value="TreeGrafter"/>
</dbReference>
<dbReference type="InterPro" id="IPR037124">
    <property type="entry name" value="Chaperonin_GroES_sf"/>
</dbReference>
<dbReference type="GO" id="GO:0044183">
    <property type="term" value="F:protein folding chaperone"/>
    <property type="evidence" value="ECO:0007669"/>
    <property type="project" value="InterPro"/>
</dbReference>
<dbReference type="KEGG" id="agl:PYTT_0693"/>
<evidence type="ECO:0000313" key="5">
    <source>
        <dbReference type="EMBL" id="SEH78057.1"/>
    </source>
</evidence>
<keyword evidence="2 3" id="KW-0143">Chaperone</keyword>
<keyword evidence="6" id="KW-1185">Reference proteome</keyword>
<protein>
    <recommendedName>
        <fullName evidence="3">Co-chaperonin GroES</fullName>
    </recommendedName>
    <alternativeName>
        <fullName evidence="3">10 kDa chaperonin</fullName>
    </alternativeName>
    <alternativeName>
        <fullName evidence="3">Chaperonin-10</fullName>
        <shortName evidence="3">Cpn10</shortName>
    </alternativeName>
</protein>
<dbReference type="EMBL" id="LT629973">
    <property type="protein sequence ID" value="SEH78057.1"/>
    <property type="molecule type" value="Genomic_DNA"/>
</dbReference>
<dbReference type="GO" id="GO:0051087">
    <property type="term" value="F:protein-folding chaperone binding"/>
    <property type="evidence" value="ECO:0007669"/>
    <property type="project" value="TreeGrafter"/>
</dbReference>
<dbReference type="NCBIfam" id="NF001534">
    <property type="entry name" value="PRK00364.2-5"/>
    <property type="match status" value="1"/>
</dbReference>
<dbReference type="OrthoDB" id="9806791at2"/>
<dbReference type="InterPro" id="IPR020818">
    <property type="entry name" value="Chaperonin_GroES"/>
</dbReference>
<comment type="function">
    <text evidence="3 4">Together with the chaperonin GroEL, plays an essential role in assisting protein folding. The GroEL-GroES system forms a nano-cage that allows encapsulation of the non-native substrate proteins and provides a physical environment optimized to promote and accelerate protein folding. GroES binds to the apical surface of the GroEL ring, thereby capping the opening of the GroEL channel.</text>
</comment>
<dbReference type="NCBIfam" id="NF001531">
    <property type="entry name" value="PRK00364.2-2"/>
    <property type="match status" value="1"/>
</dbReference>
<dbReference type="NCBIfam" id="NF001533">
    <property type="entry name" value="PRK00364.2-4"/>
    <property type="match status" value="1"/>
</dbReference>
<dbReference type="AlphaFoldDB" id="A0A1C7PAP2"/>
<dbReference type="GO" id="GO:0005524">
    <property type="term" value="F:ATP binding"/>
    <property type="evidence" value="ECO:0007669"/>
    <property type="project" value="InterPro"/>
</dbReference>
<proteinExistence type="inferred from homology"/>
<sequence length="94" mass="10225">MIKPLGQRVLIKRAEAEQKTAGGLFLPDNAKEKPQEAIVVAVGTGGRDENGKLIDFTVKENDRVLISKYGGTEVKIDGQDYVIVSEQDILGIID</sequence>
<dbReference type="RefSeq" id="WP_067776911.1">
    <property type="nucleotide sequence ID" value="NZ_JACVVN010000012.1"/>
</dbReference>
<evidence type="ECO:0000256" key="2">
    <source>
        <dbReference type="ARBA" id="ARBA00023186"/>
    </source>
</evidence>
<dbReference type="PANTHER" id="PTHR10772">
    <property type="entry name" value="10 KDA HEAT SHOCK PROTEIN"/>
    <property type="match status" value="1"/>
</dbReference>
<dbReference type="PATRIC" id="fig|1679444.3.peg.998"/>
<dbReference type="SUPFAM" id="SSF50129">
    <property type="entry name" value="GroES-like"/>
    <property type="match status" value="1"/>
</dbReference>
<dbReference type="Proteomes" id="UP000176204">
    <property type="component" value="Chromosome I"/>
</dbReference>
<comment type="subunit">
    <text evidence="3">Heptamer of 7 subunits arranged in a ring. Interacts with the chaperonin GroEL.</text>
</comment>
<dbReference type="HAMAP" id="MF_00580">
    <property type="entry name" value="CH10"/>
    <property type="match status" value="1"/>
</dbReference>
<comment type="subcellular location">
    <subcellularLocation>
        <location evidence="3">Cytoplasm</location>
    </subcellularLocation>
</comment>
<dbReference type="GO" id="GO:0005737">
    <property type="term" value="C:cytoplasm"/>
    <property type="evidence" value="ECO:0007669"/>
    <property type="project" value="UniProtKB-SubCell"/>
</dbReference>
<keyword evidence="3" id="KW-0963">Cytoplasm</keyword>
<evidence type="ECO:0000313" key="6">
    <source>
        <dbReference type="Proteomes" id="UP000176204"/>
    </source>
</evidence>
<dbReference type="STRING" id="1679444.PYTT_0693"/>